<dbReference type="SUPFAM" id="SSF81901">
    <property type="entry name" value="HCP-like"/>
    <property type="match status" value="1"/>
</dbReference>
<keyword evidence="1" id="KW-0812">Transmembrane</keyword>
<feature type="transmembrane region" description="Helical" evidence="1">
    <location>
        <begin position="31"/>
        <end position="49"/>
    </location>
</feature>
<evidence type="ECO:0000256" key="1">
    <source>
        <dbReference type="SAM" id="Phobius"/>
    </source>
</evidence>
<proteinExistence type="predicted"/>
<dbReference type="Gene3D" id="1.25.40.10">
    <property type="entry name" value="Tetratricopeptide repeat domain"/>
    <property type="match status" value="1"/>
</dbReference>
<keyword evidence="1" id="KW-1133">Transmembrane helix</keyword>
<reference evidence="2 3" key="1">
    <citation type="submission" date="2019-10" db="EMBL/GenBank/DDBJ databases">
        <title>Pseudoalteromonas rubra S4059.</title>
        <authorList>
            <person name="Paulsen S."/>
            <person name="Wang X."/>
        </authorList>
    </citation>
    <scope>NUCLEOTIDE SEQUENCE [LARGE SCALE GENOMIC DNA]</scope>
    <source>
        <strain evidence="2 3">S4059</strain>
    </source>
</reference>
<dbReference type="InterPro" id="IPR011990">
    <property type="entry name" value="TPR-like_helical_dom_sf"/>
</dbReference>
<name>A0A7S7YQM9_9GAMM</name>
<dbReference type="SMART" id="SM00671">
    <property type="entry name" value="SEL1"/>
    <property type="match status" value="1"/>
</dbReference>
<keyword evidence="1" id="KW-0472">Membrane</keyword>
<organism evidence="2 3">
    <name type="scientific">Pseudoalteromonas rubra</name>
    <dbReference type="NCBI Taxonomy" id="43658"/>
    <lineage>
        <taxon>Bacteria</taxon>
        <taxon>Pseudomonadati</taxon>
        <taxon>Pseudomonadota</taxon>
        <taxon>Gammaproteobacteria</taxon>
        <taxon>Alteromonadales</taxon>
        <taxon>Pseudoalteromonadaceae</taxon>
        <taxon>Pseudoalteromonas</taxon>
    </lineage>
</organism>
<evidence type="ECO:0008006" key="4">
    <source>
        <dbReference type="Google" id="ProtNLM"/>
    </source>
</evidence>
<gene>
    <name evidence="2" type="ORF">CWC22_000615</name>
</gene>
<accession>A0A7S7YQM9</accession>
<protein>
    <recommendedName>
        <fullName evidence="4">Sel1 repeat family protein</fullName>
    </recommendedName>
</protein>
<evidence type="ECO:0000313" key="2">
    <source>
        <dbReference type="EMBL" id="QPB81598.1"/>
    </source>
</evidence>
<dbReference type="EMBL" id="CP045429">
    <property type="protein sequence ID" value="QPB81598.1"/>
    <property type="molecule type" value="Genomic_DNA"/>
</dbReference>
<dbReference type="AlphaFoldDB" id="A0A7S7YQM9"/>
<evidence type="ECO:0000313" key="3">
    <source>
        <dbReference type="Proteomes" id="UP000305729"/>
    </source>
</evidence>
<dbReference type="Pfam" id="PF08238">
    <property type="entry name" value="Sel1"/>
    <property type="match status" value="1"/>
</dbReference>
<dbReference type="InterPro" id="IPR006597">
    <property type="entry name" value="Sel1-like"/>
</dbReference>
<dbReference type="Proteomes" id="UP000305729">
    <property type="component" value="Chromosome 1"/>
</dbReference>
<sequence>MPHPNQGMPMDKLTAGLFTSHDLITRFLIRFKNALLVATVLSVIGYFWLQHAQQTAQFQRLLLEPKTDDLILVDLGRFDTQRVYQAQYRITQVVATTDNIITVKQGRYTYGRKRDVKRAIQLDNLMLDNYFDATPLQWPRTELAHYFEQGAIYAIHRPNDIYVMGGIVKPRVIPRLHTPTAKHRLSPDNQRGIAHYQMGELQQAREAFALSAQQDDHWGQYNLATMLLGGEGGEADPKRAIELLRQAATKGNPKAQTLLSELCPGNKACD</sequence>